<dbReference type="AlphaFoldDB" id="A0A2I1DG77"/>
<accession>A0A2I1DG77</accession>
<reference evidence="1" key="1">
    <citation type="submission" date="2016-12" db="EMBL/GenBank/DDBJ databases">
        <title>The genomes of Aspergillus section Nigri reveals drivers in fungal speciation.</title>
        <authorList>
            <consortium name="DOE Joint Genome Institute"/>
            <person name="Vesth T.C."/>
            <person name="Nybo J."/>
            <person name="Theobald S."/>
            <person name="Brandl J."/>
            <person name="Frisvad J.C."/>
            <person name="Nielsen K.F."/>
            <person name="Lyhne E.K."/>
            <person name="Kogle M.E."/>
            <person name="Kuo A."/>
            <person name="Riley R."/>
            <person name="Clum A."/>
            <person name="Nolan M."/>
            <person name="Lipzen A."/>
            <person name="Salamov A."/>
            <person name="Henrissat B."/>
            <person name="Wiebenga A."/>
            <person name="De vries R.P."/>
            <person name="Grigoriev I.V."/>
            <person name="Mortensen U.H."/>
            <person name="Andersen M.R."/>
            <person name="Baker S.E."/>
        </authorList>
    </citation>
    <scope>NUCLEOTIDE SEQUENCE</scope>
    <source>
        <strain evidence="1">IBT 28561</strain>
    </source>
</reference>
<evidence type="ECO:0000313" key="2">
    <source>
        <dbReference type="Proteomes" id="UP000234254"/>
    </source>
</evidence>
<name>A0A2I1DG77_ASPC2</name>
<dbReference type="Proteomes" id="UP000234254">
    <property type="component" value="Unassembled WGS sequence"/>
</dbReference>
<comment type="caution">
    <text evidence="1">The sequence shown here is derived from an EMBL/GenBank/DDBJ whole genome shotgun (WGS) entry which is preliminary data.</text>
</comment>
<protein>
    <submittedName>
        <fullName evidence="1">Uncharacterized protein</fullName>
    </submittedName>
</protein>
<proteinExistence type="predicted"/>
<sequence>MLLSPFPITLEEPNPPCLIESFFSLHSPLVCFLPARVLAIHPTLNLSRYLFSLLSWSRKLDIPPSVGVFVAEFVVSGDDGDWGDGRTALNQEDVDRHLMSLYNYFLSYALCRVGCHSQSFCTDCGISDMSVLLSCLGLARLGLAWPVRVVLFTYVDCDFASGPPGYRGNSEKKDKEDQWM</sequence>
<gene>
    <name evidence="1" type="ORF">P168DRAFT_25489</name>
</gene>
<dbReference type="VEuPathDB" id="FungiDB:P168DRAFT_25489"/>
<dbReference type="RefSeq" id="XP_024697467.1">
    <property type="nucleotide sequence ID" value="XM_024834426.1"/>
</dbReference>
<dbReference type="EMBL" id="MSFM01000001">
    <property type="protein sequence ID" value="PKY08873.1"/>
    <property type="molecule type" value="Genomic_DNA"/>
</dbReference>
<dbReference type="GeneID" id="36541950"/>
<keyword evidence="2" id="KW-1185">Reference proteome</keyword>
<organism evidence="1 2">
    <name type="scientific">Aspergillus campestris (strain IBT 28561)</name>
    <dbReference type="NCBI Taxonomy" id="1392248"/>
    <lineage>
        <taxon>Eukaryota</taxon>
        <taxon>Fungi</taxon>
        <taxon>Dikarya</taxon>
        <taxon>Ascomycota</taxon>
        <taxon>Pezizomycotina</taxon>
        <taxon>Eurotiomycetes</taxon>
        <taxon>Eurotiomycetidae</taxon>
        <taxon>Eurotiales</taxon>
        <taxon>Aspergillaceae</taxon>
        <taxon>Aspergillus</taxon>
        <taxon>Aspergillus subgen. Circumdati</taxon>
    </lineage>
</organism>
<evidence type="ECO:0000313" key="1">
    <source>
        <dbReference type="EMBL" id="PKY08873.1"/>
    </source>
</evidence>